<accession>A0A286T4J3</accession>
<dbReference type="Gene3D" id="1.10.1200.10">
    <property type="entry name" value="ACP-like"/>
    <property type="match status" value="1"/>
</dbReference>
<dbReference type="Pfam" id="PF00550">
    <property type="entry name" value="PP-binding"/>
    <property type="match status" value="1"/>
</dbReference>
<evidence type="ECO:0000313" key="2">
    <source>
        <dbReference type="EMBL" id="BBA31810.1"/>
    </source>
</evidence>
<reference evidence="2" key="1">
    <citation type="journal article" date="2017" name="Sci. Rep.">
        <title>Identification of a gene cluster for telomestatin biosynthesis and heterologous expression using a specific promoter in a clean host.</title>
        <authorList>
            <person name="Amagai K."/>
            <person name="Ikeda H."/>
            <person name="Hashimoto J."/>
            <person name="Kozone I."/>
            <person name="Izumikawa M."/>
            <person name="Kudo F."/>
            <person name="Eguchi T."/>
            <person name="Nakamura T."/>
            <person name="Osada H."/>
            <person name="Takahashi S."/>
            <person name="Shin-ya K."/>
        </authorList>
    </citation>
    <scope>NUCLEOTIDE SEQUENCE</scope>
    <source>
        <strain evidence="2">3533-SV4</strain>
    </source>
</reference>
<dbReference type="InterPro" id="IPR009081">
    <property type="entry name" value="PP-bd_ACP"/>
</dbReference>
<protein>
    <submittedName>
        <fullName evidence="2">Acyl carrier protein</fullName>
    </submittedName>
</protein>
<dbReference type="AlphaFoldDB" id="A0A286T4J3"/>
<dbReference type="PROSITE" id="PS50075">
    <property type="entry name" value="CARRIER"/>
    <property type="match status" value="1"/>
</dbReference>
<feature type="domain" description="Carrier" evidence="1">
    <location>
        <begin position="8"/>
        <end position="83"/>
    </location>
</feature>
<dbReference type="EMBL" id="LC318724">
    <property type="protein sequence ID" value="BBA31810.1"/>
    <property type="molecule type" value="Genomic_DNA"/>
</dbReference>
<evidence type="ECO:0000259" key="1">
    <source>
        <dbReference type="PROSITE" id="PS50075"/>
    </source>
</evidence>
<proteinExistence type="predicted"/>
<organism evidence="2">
    <name type="scientific">Streptomyces anulatus</name>
    <name type="common">Streptomyces chrysomallus</name>
    <dbReference type="NCBI Taxonomy" id="1892"/>
    <lineage>
        <taxon>Bacteria</taxon>
        <taxon>Bacillati</taxon>
        <taxon>Actinomycetota</taxon>
        <taxon>Actinomycetes</taxon>
        <taxon>Kitasatosporales</taxon>
        <taxon>Streptomycetaceae</taxon>
        <taxon>Streptomyces</taxon>
    </lineage>
</organism>
<name>A0A286T4J3_STRAQ</name>
<dbReference type="SUPFAM" id="SSF47336">
    <property type="entry name" value="ACP-like"/>
    <property type="match status" value="1"/>
</dbReference>
<sequence length="86" mass="9664">MNTDTTRDKVESELRALLTERFEVPAELITPQAHVFGDLGLDSVDLMSAVAIMEERHQLTVSDKDLENLLVIGGIIDHFTELLERT</sequence>
<dbReference type="InterPro" id="IPR036736">
    <property type="entry name" value="ACP-like_sf"/>
</dbReference>
<gene>
    <name evidence="2" type="primary">tlsH</name>
</gene>